<dbReference type="PROSITE" id="PS00910">
    <property type="entry name" value="UPF0029"/>
    <property type="match status" value="1"/>
</dbReference>
<dbReference type="Proteomes" id="UP001172911">
    <property type="component" value="Unassembled WGS sequence"/>
</dbReference>
<dbReference type="InterPro" id="IPR036956">
    <property type="entry name" value="Impact_N_sf"/>
</dbReference>
<dbReference type="AlphaFoldDB" id="A0AAW7Z9N9"/>
<dbReference type="Pfam" id="PF01205">
    <property type="entry name" value="Impact_N"/>
    <property type="match status" value="1"/>
</dbReference>
<feature type="domain" description="Impact N-terminal" evidence="2">
    <location>
        <begin position="21"/>
        <end position="120"/>
    </location>
</feature>
<evidence type="ECO:0000259" key="2">
    <source>
        <dbReference type="Pfam" id="PF01205"/>
    </source>
</evidence>
<dbReference type="Pfam" id="PF09186">
    <property type="entry name" value="DUF1949"/>
    <property type="match status" value="1"/>
</dbReference>
<dbReference type="InterPro" id="IPR020568">
    <property type="entry name" value="Ribosomal_Su5_D2-typ_SF"/>
</dbReference>
<dbReference type="SUPFAM" id="SSF54211">
    <property type="entry name" value="Ribosomal protein S5 domain 2-like"/>
    <property type="match status" value="1"/>
</dbReference>
<evidence type="ECO:0000259" key="3">
    <source>
        <dbReference type="Pfam" id="PF09186"/>
    </source>
</evidence>
<dbReference type="InterPro" id="IPR035647">
    <property type="entry name" value="EFG_III/V"/>
</dbReference>
<evidence type="ECO:0000256" key="1">
    <source>
        <dbReference type="ARBA" id="ARBA00007665"/>
    </source>
</evidence>
<reference evidence="4" key="2">
    <citation type="submission" date="2023-03" db="EMBL/GenBank/DDBJ databases">
        <authorList>
            <person name="Zhang Z."/>
        </authorList>
    </citation>
    <scope>NUCLEOTIDE SEQUENCE</scope>
    <source>
        <strain evidence="4">DSA</strain>
    </source>
</reference>
<evidence type="ECO:0000313" key="5">
    <source>
        <dbReference type="Proteomes" id="UP001172911"/>
    </source>
</evidence>
<organism evidence="4 5">
    <name type="scientific">Desulforamulus aquiferis</name>
    <dbReference type="NCBI Taxonomy" id="1397668"/>
    <lineage>
        <taxon>Bacteria</taxon>
        <taxon>Bacillati</taxon>
        <taxon>Bacillota</taxon>
        <taxon>Clostridia</taxon>
        <taxon>Eubacteriales</taxon>
        <taxon>Peptococcaceae</taxon>
        <taxon>Desulforamulus</taxon>
    </lineage>
</organism>
<dbReference type="InterPro" id="IPR020569">
    <property type="entry name" value="UPF0029_Impact_CS"/>
</dbReference>
<dbReference type="InterPro" id="IPR023582">
    <property type="entry name" value="Impact"/>
</dbReference>
<comment type="caution">
    <text evidence="4">The sequence shown here is derived from an EMBL/GenBank/DDBJ whole genome shotgun (WGS) entry which is preliminary data.</text>
</comment>
<dbReference type="PANTHER" id="PTHR16301:SF20">
    <property type="entry name" value="IMPACT FAMILY MEMBER YIGZ"/>
    <property type="match status" value="1"/>
</dbReference>
<comment type="similarity">
    <text evidence="1">Belongs to the IMPACT family.</text>
</comment>
<dbReference type="Gene3D" id="3.30.230.30">
    <property type="entry name" value="Impact, N-terminal domain"/>
    <property type="match status" value="1"/>
</dbReference>
<dbReference type="GO" id="GO:0006446">
    <property type="term" value="P:regulation of translational initiation"/>
    <property type="evidence" value="ECO:0007669"/>
    <property type="project" value="TreeGrafter"/>
</dbReference>
<proteinExistence type="inferred from homology"/>
<accession>A0AAW7Z9N9</accession>
<name>A0AAW7Z9N9_9FIRM</name>
<evidence type="ECO:0000313" key="4">
    <source>
        <dbReference type="EMBL" id="MDO7786364.1"/>
    </source>
</evidence>
<dbReference type="GO" id="GO:0005737">
    <property type="term" value="C:cytoplasm"/>
    <property type="evidence" value="ECO:0007669"/>
    <property type="project" value="TreeGrafter"/>
</dbReference>
<gene>
    <name evidence="4" type="ORF">P6N53_03915</name>
</gene>
<protein>
    <submittedName>
        <fullName evidence="4">IMPACT family protein</fullName>
    </submittedName>
</protein>
<dbReference type="InterPro" id="IPR015269">
    <property type="entry name" value="UPF0029_Impact_C"/>
</dbReference>
<feature type="domain" description="UPF0029" evidence="3">
    <location>
        <begin position="140"/>
        <end position="195"/>
    </location>
</feature>
<keyword evidence="5" id="KW-1185">Reference proteome</keyword>
<dbReference type="SUPFAM" id="SSF54980">
    <property type="entry name" value="EF-G C-terminal domain-like"/>
    <property type="match status" value="1"/>
</dbReference>
<sequence>MRILLSYCTVSKEAVAELIIKKSRFIATVKPVPNEEEAMDFIRAVGKLHREATHNVYAYRISEDQEKCSDDGEPSGTAGRPVLNVIRGENLLRVALVVTRYYGGVLLGAGGLVRAYSQTSTLGIAEAGLVTRRLAQAFTVQFDLNLFGRVKKAIEKSGANIIEVLVTDRALIRAQILLEEFEVLAAKLVELSSGRANINKLDQEYI</sequence>
<dbReference type="RefSeq" id="WP_304541340.1">
    <property type="nucleotide sequence ID" value="NZ_JARPTC010000004.1"/>
</dbReference>
<dbReference type="PANTHER" id="PTHR16301">
    <property type="entry name" value="IMPACT-RELATED"/>
    <property type="match status" value="1"/>
</dbReference>
<dbReference type="EMBL" id="JARPTC010000004">
    <property type="protein sequence ID" value="MDO7786364.1"/>
    <property type="molecule type" value="Genomic_DNA"/>
</dbReference>
<dbReference type="InterPro" id="IPR001498">
    <property type="entry name" value="Impact_N"/>
</dbReference>
<reference evidence="4" key="1">
    <citation type="journal article" date="2023" name="J. Hazard. Mater.">
        <title>Anaerobic biodegradation of pyrene and benzo[a]pyrene by a new sulfate-reducing Desulforamulus aquiferis strain DSA.</title>
        <authorList>
            <person name="Zhang Z."/>
            <person name="Sun J."/>
            <person name="Gong X."/>
            <person name="Wang C."/>
            <person name="Wang H."/>
        </authorList>
    </citation>
    <scope>NUCLEOTIDE SEQUENCE</scope>
    <source>
        <strain evidence="4">DSA</strain>
    </source>
</reference>